<feature type="signal peptide" evidence="1">
    <location>
        <begin position="1"/>
        <end position="24"/>
    </location>
</feature>
<keyword evidence="1" id="KW-0732">Signal</keyword>
<reference evidence="2 3" key="1">
    <citation type="submission" date="2019-02" db="EMBL/GenBank/DDBJ databases">
        <title>Deep-cultivation of Planctomycetes and their phenomic and genomic characterization uncovers novel biology.</title>
        <authorList>
            <person name="Wiegand S."/>
            <person name="Jogler M."/>
            <person name="Boedeker C."/>
            <person name="Pinto D."/>
            <person name="Vollmers J."/>
            <person name="Rivas-Marin E."/>
            <person name="Kohn T."/>
            <person name="Peeters S.H."/>
            <person name="Heuer A."/>
            <person name="Rast P."/>
            <person name="Oberbeckmann S."/>
            <person name="Bunk B."/>
            <person name="Jeske O."/>
            <person name="Meyerdierks A."/>
            <person name="Storesund J.E."/>
            <person name="Kallscheuer N."/>
            <person name="Luecker S."/>
            <person name="Lage O.M."/>
            <person name="Pohl T."/>
            <person name="Merkel B.J."/>
            <person name="Hornburger P."/>
            <person name="Mueller R.-W."/>
            <person name="Bruemmer F."/>
            <person name="Labrenz M."/>
            <person name="Spormann A.M."/>
            <person name="Op den Camp H."/>
            <person name="Overmann J."/>
            <person name="Amann R."/>
            <person name="Jetten M.S.M."/>
            <person name="Mascher T."/>
            <person name="Medema M.H."/>
            <person name="Devos D.P."/>
            <person name="Kaster A.-K."/>
            <person name="Ovreas L."/>
            <person name="Rohde M."/>
            <person name="Galperin M.Y."/>
            <person name="Jogler C."/>
        </authorList>
    </citation>
    <scope>NUCLEOTIDE SEQUENCE [LARGE SCALE GENOMIC DNA]</scope>
    <source>
        <strain evidence="2 3">Mal52</strain>
    </source>
</reference>
<protein>
    <recommendedName>
        <fullName evidence="4">3-keto-disaccharide hydrolase domain-containing protein</fullName>
    </recommendedName>
</protein>
<dbReference type="AlphaFoldDB" id="A0A517ZYD8"/>
<proteinExistence type="predicted"/>
<evidence type="ECO:0000313" key="2">
    <source>
        <dbReference type="EMBL" id="QDU47491.1"/>
    </source>
</evidence>
<organism evidence="2 3">
    <name type="scientific">Symmachiella dynata</name>
    <dbReference type="NCBI Taxonomy" id="2527995"/>
    <lineage>
        <taxon>Bacteria</taxon>
        <taxon>Pseudomonadati</taxon>
        <taxon>Planctomycetota</taxon>
        <taxon>Planctomycetia</taxon>
        <taxon>Planctomycetales</taxon>
        <taxon>Planctomycetaceae</taxon>
        <taxon>Symmachiella</taxon>
    </lineage>
</organism>
<dbReference type="KEGG" id="sdyn:Mal52_60230"/>
<name>A0A517ZYD8_9PLAN</name>
<evidence type="ECO:0000313" key="3">
    <source>
        <dbReference type="Proteomes" id="UP000319383"/>
    </source>
</evidence>
<dbReference type="Proteomes" id="UP000319383">
    <property type="component" value="Chromosome"/>
</dbReference>
<evidence type="ECO:0000256" key="1">
    <source>
        <dbReference type="SAM" id="SignalP"/>
    </source>
</evidence>
<gene>
    <name evidence="2" type="ORF">Mal52_60230</name>
</gene>
<dbReference type="EMBL" id="CP036276">
    <property type="protein sequence ID" value="QDU47491.1"/>
    <property type="molecule type" value="Genomic_DNA"/>
</dbReference>
<evidence type="ECO:0008006" key="4">
    <source>
        <dbReference type="Google" id="ProtNLM"/>
    </source>
</evidence>
<keyword evidence="3" id="KW-1185">Reference proteome</keyword>
<accession>A0A517ZYD8</accession>
<feature type="chain" id="PRO_5021897543" description="3-keto-disaccharide hydrolase domain-containing protein" evidence="1">
    <location>
        <begin position="25"/>
        <end position="245"/>
    </location>
</feature>
<sequence length="245" mass="27554" precursor="true">MVGFVTIVALTLFLLNGTAGPVFAQGKAGPKKTPLVPERNWQILFSGQPTKRKTVIPLDKFPVLANDTLEFVGPRPGDPYQLGKFQTDGQWGIQQGLIKRTAGANAALTLAEAEDFELEGRINAEGVGGWFWLLGWKDGNGYGLYNITFKQSGSPWFATEFEDRDALDSGEELHKYRWKGEQPFWMSVENKKLNLKIGNRTAVIRDMPLPNYQRGQIILGTYDTRYGPKDIQIRSLRIRLPPKKK</sequence>